<reference evidence="3" key="1">
    <citation type="submission" date="2017-04" db="EMBL/GenBank/DDBJ databases">
        <authorList>
            <person name="Varghese N."/>
            <person name="Submissions S."/>
        </authorList>
    </citation>
    <scope>NUCLEOTIDE SEQUENCE [LARGE SCALE GENOMIC DNA]</scope>
    <source>
        <strain evidence="3">UI2</strain>
    </source>
</reference>
<name>A0A1Y6FW44_9SPHN</name>
<keyword evidence="3" id="KW-1185">Reference proteome</keyword>
<dbReference type="EMBL" id="FXWL01000003">
    <property type="protein sequence ID" value="SMQ79018.1"/>
    <property type="molecule type" value="Genomic_DNA"/>
</dbReference>
<evidence type="ECO:0000313" key="2">
    <source>
        <dbReference type="EMBL" id="SMQ79018.1"/>
    </source>
</evidence>
<dbReference type="PRINTS" id="PR00081">
    <property type="entry name" value="GDHRDH"/>
</dbReference>
<dbReference type="InterPro" id="IPR002347">
    <property type="entry name" value="SDR_fam"/>
</dbReference>
<dbReference type="RefSeq" id="WP_086457788.1">
    <property type="nucleotide sequence ID" value="NZ_FXWL01000003.1"/>
</dbReference>
<evidence type="ECO:0000256" key="1">
    <source>
        <dbReference type="ARBA" id="ARBA00006484"/>
    </source>
</evidence>
<gene>
    <name evidence="2" type="ORF">SAMN06295984_3021</name>
</gene>
<proteinExistence type="inferred from homology"/>
<organism evidence="2 3">
    <name type="scientific">Sphingopyxis terrae subsp. ummariensis</name>
    <dbReference type="NCBI Taxonomy" id="429001"/>
    <lineage>
        <taxon>Bacteria</taxon>
        <taxon>Pseudomonadati</taxon>
        <taxon>Pseudomonadota</taxon>
        <taxon>Alphaproteobacteria</taxon>
        <taxon>Sphingomonadales</taxon>
        <taxon>Sphingomonadaceae</taxon>
        <taxon>Sphingopyxis</taxon>
    </lineage>
</organism>
<dbReference type="Proteomes" id="UP000194469">
    <property type="component" value="Unassembled WGS sequence"/>
</dbReference>
<dbReference type="InterPro" id="IPR020904">
    <property type="entry name" value="Sc_DH/Rdtase_CS"/>
</dbReference>
<dbReference type="GO" id="GO:0032787">
    <property type="term" value="P:monocarboxylic acid metabolic process"/>
    <property type="evidence" value="ECO:0007669"/>
    <property type="project" value="UniProtKB-ARBA"/>
</dbReference>
<accession>A0A1Y6FW44</accession>
<dbReference type="GO" id="GO:0003858">
    <property type="term" value="F:3-hydroxybutyrate dehydrogenase activity"/>
    <property type="evidence" value="ECO:0007669"/>
    <property type="project" value="InterPro"/>
</dbReference>
<dbReference type="InterPro" id="IPR011294">
    <property type="entry name" value="3-OHbutyrate_DH"/>
</dbReference>
<comment type="similarity">
    <text evidence="1">Belongs to the short-chain dehydrogenases/reductases (SDR) family.</text>
</comment>
<evidence type="ECO:0000313" key="3">
    <source>
        <dbReference type="Proteomes" id="UP000194469"/>
    </source>
</evidence>
<dbReference type="GeneID" id="303002776"/>
<dbReference type="InterPro" id="IPR036291">
    <property type="entry name" value="NAD(P)-bd_dom_sf"/>
</dbReference>
<dbReference type="Gene3D" id="3.40.50.720">
    <property type="entry name" value="NAD(P)-binding Rossmann-like Domain"/>
    <property type="match status" value="1"/>
</dbReference>
<dbReference type="PROSITE" id="PS00061">
    <property type="entry name" value="ADH_SHORT"/>
    <property type="match status" value="1"/>
</dbReference>
<dbReference type="NCBIfam" id="NF009093">
    <property type="entry name" value="PRK12429.1"/>
    <property type="match status" value="1"/>
</dbReference>
<dbReference type="AlphaFoldDB" id="A0A1Y6FW44"/>
<dbReference type="PANTHER" id="PTHR42879">
    <property type="entry name" value="3-OXOACYL-(ACYL-CARRIER-PROTEIN) REDUCTASE"/>
    <property type="match status" value="1"/>
</dbReference>
<dbReference type="PANTHER" id="PTHR42879:SF2">
    <property type="entry name" value="3-OXOACYL-[ACYL-CARRIER-PROTEIN] REDUCTASE FABG"/>
    <property type="match status" value="1"/>
</dbReference>
<dbReference type="NCBIfam" id="TIGR01963">
    <property type="entry name" value="PHB_DH"/>
    <property type="match status" value="1"/>
</dbReference>
<dbReference type="InterPro" id="IPR050259">
    <property type="entry name" value="SDR"/>
</dbReference>
<dbReference type="Pfam" id="PF13561">
    <property type="entry name" value="adh_short_C2"/>
    <property type="match status" value="1"/>
</dbReference>
<dbReference type="FunFam" id="3.40.50.720:FF:000084">
    <property type="entry name" value="Short-chain dehydrogenase reductase"/>
    <property type="match status" value="1"/>
</dbReference>
<protein>
    <submittedName>
        <fullName evidence="2">3-hydroxybutyrate dehydrogenase</fullName>
    </submittedName>
</protein>
<dbReference type="SUPFAM" id="SSF51735">
    <property type="entry name" value="NAD(P)-binding Rossmann-fold domains"/>
    <property type="match status" value="1"/>
</dbReference>
<sequence>MRLQDKTALVTGSTSGIGLGIAKALAAEGANIIINGFGEEAAIEAERAALQVLNGGKAAYDGADLTKPDEIEAMFKRADKDMGGVDILVNNAGMQYVAPVEDFPVEKWDMIIALNLTAAFHTIRHAVPGMRKKGWGRIIGTASAHSLVASPFKSAYVTAKHGLAGLTKTVALEVAEAGITVNCISPGYVWTPLVENQIPDTMKARHMTREQVINDVLLAGQPTKQFVTVEQVAAIAAFLTRDEAANITGANLSVDGGWTAA</sequence>
<dbReference type="PRINTS" id="PR00080">
    <property type="entry name" value="SDRFAMILY"/>
</dbReference>